<dbReference type="GO" id="GO:0046654">
    <property type="term" value="P:tetrahydrofolate biosynthetic process"/>
    <property type="evidence" value="ECO:0007669"/>
    <property type="project" value="TreeGrafter"/>
</dbReference>
<dbReference type="PANTHER" id="PTHR20941:SF1">
    <property type="entry name" value="FOLIC ACID SYNTHESIS PROTEIN FOL1"/>
    <property type="match status" value="1"/>
</dbReference>
<evidence type="ECO:0000256" key="9">
    <source>
        <dbReference type="ARBA" id="ARBA00022842"/>
    </source>
</evidence>
<evidence type="ECO:0000256" key="10">
    <source>
        <dbReference type="ARBA" id="ARBA00022909"/>
    </source>
</evidence>
<comment type="catalytic activity">
    <reaction evidence="1">
        <text>(7,8-dihydropterin-6-yl)methyl diphosphate + 4-aminobenzoate = 7,8-dihydropteroate + diphosphate</text>
        <dbReference type="Rhea" id="RHEA:19949"/>
        <dbReference type="ChEBI" id="CHEBI:17836"/>
        <dbReference type="ChEBI" id="CHEBI:17839"/>
        <dbReference type="ChEBI" id="CHEBI:33019"/>
        <dbReference type="ChEBI" id="CHEBI:72950"/>
        <dbReference type="EC" id="2.5.1.15"/>
    </reaction>
</comment>
<dbReference type="PROSITE" id="PS00793">
    <property type="entry name" value="DHPS_2"/>
    <property type="match status" value="1"/>
</dbReference>
<evidence type="ECO:0000256" key="5">
    <source>
        <dbReference type="ARBA" id="ARBA00012458"/>
    </source>
</evidence>
<evidence type="ECO:0000256" key="8">
    <source>
        <dbReference type="ARBA" id="ARBA00022723"/>
    </source>
</evidence>
<evidence type="ECO:0000256" key="6">
    <source>
        <dbReference type="ARBA" id="ARBA00016919"/>
    </source>
</evidence>
<dbReference type="NCBIfam" id="TIGR01496">
    <property type="entry name" value="DHPS"/>
    <property type="match status" value="1"/>
</dbReference>
<dbReference type="GO" id="GO:0004156">
    <property type="term" value="F:dihydropteroate synthase activity"/>
    <property type="evidence" value="ECO:0007669"/>
    <property type="project" value="UniProtKB-EC"/>
</dbReference>
<keyword evidence="14" id="KW-1185">Reference proteome</keyword>
<comment type="pathway">
    <text evidence="3">Cofactor biosynthesis; tetrahydrofolate biosynthesis; 7,8-dihydrofolate from 2-amino-4-hydroxy-6-hydroxymethyl-7,8-dihydropteridine diphosphate and 4-aminobenzoate: step 1/2.</text>
</comment>
<keyword evidence="9" id="KW-0460">Magnesium</keyword>
<dbReference type="EMBL" id="NMVO01000005">
    <property type="protein sequence ID" value="OYO16190.1"/>
    <property type="molecule type" value="Genomic_DNA"/>
</dbReference>
<evidence type="ECO:0000256" key="7">
    <source>
        <dbReference type="ARBA" id="ARBA00022679"/>
    </source>
</evidence>
<dbReference type="InterPro" id="IPR006390">
    <property type="entry name" value="DHP_synth_dom"/>
</dbReference>
<dbReference type="GO" id="GO:0005829">
    <property type="term" value="C:cytosol"/>
    <property type="evidence" value="ECO:0007669"/>
    <property type="project" value="TreeGrafter"/>
</dbReference>
<dbReference type="SUPFAM" id="SSF51717">
    <property type="entry name" value="Dihydropteroate synthetase-like"/>
    <property type="match status" value="1"/>
</dbReference>
<keyword evidence="7" id="KW-0808">Transferase</keyword>
<dbReference type="AlphaFoldDB" id="A0A255GK34"/>
<accession>A0A255GK34</accession>
<sequence length="261" mass="27782">MGILNVTPDSFSDGGDFFDHQRAIDHGLALAAEGAQLIDVGGESTRPGVRRTEPAEELRRVLPVVEALAASGVPVSVDTMRAEVARETVRLGAAMINDVSGGLADEAMLPTVADLGVPYVAMHWRAHSAEMANAAHYTDVVAEVRGELTARARAALAAGIAAERLVLDPGIGFAKTGEHNWQLLRRIDALAELGHPLLVGVSRKRFLGQLLADEDGPRPPKGRDDASVAISTLLAAHGIWAVRTHSVRAHRDAILVADRFR</sequence>
<feature type="domain" description="Pterin-binding" evidence="12">
    <location>
        <begin position="1"/>
        <end position="255"/>
    </location>
</feature>
<comment type="similarity">
    <text evidence="4">Belongs to the DHPS family.</text>
</comment>
<evidence type="ECO:0000256" key="1">
    <source>
        <dbReference type="ARBA" id="ARBA00000012"/>
    </source>
</evidence>
<organism evidence="13 14">
    <name type="scientific">Enemella evansiae</name>
    <dbReference type="NCBI Taxonomy" id="2016499"/>
    <lineage>
        <taxon>Bacteria</taxon>
        <taxon>Bacillati</taxon>
        <taxon>Actinomycetota</taxon>
        <taxon>Actinomycetes</taxon>
        <taxon>Propionibacteriales</taxon>
        <taxon>Propionibacteriaceae</taxon>
        <taxon>Enemella</taxon>
    </lineage>
</organism>
<evidence type="ECO:0000256" key="4">
    <source>
        <dbReference type="ARBA" id="ARBA00009503"/>
    </source>
</evidence>
<gene>
    <name evidence="13" type="primary">folP</name>
    <name evidence="13" type="ORF">CGZ94_05450</name>
</gene>
<dbReference type="Proteomes" id="UP000215896">
    <property type="component" value="Unassembled WGS sequence"/>
</dbReference>
<dbReference type="PROSITE" id="PS50972">
    <property type="entry name" value="PTERIN_BINDING"/>
    <property type="match status" value="1"/>
</dbReference>
<dbReference type="Gene3D" id="3.20.20.20">
    <property type="entry name" value="Dihydropteroate synthase-like"/>
    <property type="match status" value="1"/>
</dbReference>
<protein>
    <recommendedName>
        <fullName evidence="6">Dihydropteroate synthase</fullName>
        <ecNumber evidence="5">2.5.1.15</ecNumber>
    </recommendedName>
    <alternativeName>
        <fullName evidence="11">Dihydropteroate pyrophosphorylase</fullName>
    </alternativeName>
</protein>
<dbReference type="InterPro" id="IPR011005">
    <property type="entry name" value="Dihydropteroate_synth-like_sf"/>
</dbReference>
<dbReference type="GO" id="GO:0046656">
    <property type="term" value="P:folic acid biosynthetic process"/>
    <property type="evidence" value="ECO:0007669"/>
    <property type="project" value="UniProtKB-KW"/>
</dbReference>
<dbReference type="Pfam" id="PF00809">
    <property type="entry name" value="Pterin_bind"/>
    <property type="match status" value="1"/>
</dbReference>
<comment type="cofactor">
    <cofactor evidence="2">
        <name>Mg(2+)</name>
        <dbReference type="ChEBI" id="CHEBI:18420"/>
    </cofactor>
</comment>
<keyword evidence="8" id="KW-0479">Metal-binding</keyword>
<reference evidence="13 14" key="1">
    <citation type="submission" date="2017-07" db="EMBL/GenBank/DDBJ databases">
        <title>Draft whole genome sequences of clinical Proprionibacteriaceae strains.</title>
        <authorList>
            <person name="Bernier A.-M."/>
            <person name="Bernard K."/>
            <person name="Domingo M.-C."/>
        </authorList>
    </citation>
    <scope>NUCLEOTIDE SEQUENCE [LARGE SCALE GENOMIC DNA]</scope>
    <source>
        <strain evidence="13 14">NML 030167</strain>
    </source>
</reference>
<keyword evidence="10" id="KW-0289">Folate biosynthesis</keyword>
<dbReference type="InterPro" id="IPR000489">
    <property type="entry name" value="Pterin-binding_dom"/>
</dbReference>
<evidence type="ECO:0000256" key="3">
    <source>
        <dbReference type="ARBA" id="ARBA00004763"/>
    </source>
</evidence>
<dbReference type="FunFam" id="3.20.20.20:FF:000006">
    <property type="entry name" value="Dihydropteroate synthase"/>
    <property type="match status" value="1"/>
</dbReference>
<evidence type="ECO:0000313" key="13">
    <source>
        <dbReference type="EMBL" id="OYO16190.1"/>
    </source>
</evidence>
<comment type="caution">
    <text evidence="13">The sequence shown here is derived from an EMBL/GenBank/DDBJ whole genome shotgun (WGS) entry which is preliminary data.</text>
</comment>
<dbReference type="OrthoDB" id="9811744at2"/>
<dbReference type="CDD" id="cd00739">
    <property type="entry name" value="DHPS"/>
    <property type="match status" value="1"/>
</dbReference>
<dbReference type="InterPro" id="IPR045031">
    <property type="entry name" value="DHP_synth-like"/>
</dbReference>
<evidence type="ECO:0000313" key="14">
    <source>
        <dbReference type="Proteomes" id="UP000215896"/>
    </source>
</evidence>
<proteinExistence type="inferred from homology"/>
<dbReference type="GO" id="GO:0046872">
    <property type="term" value="F:metal ion binding"/>
    <property type="evidence" value="ECO:0007669"/>
    <property type="project" value="UniProtKB-KW"/>
</dbReference>
<name>A0A255GK34_9ACTN</name>
<evidence type="ECO:0000256" key="2">
    <source>
        <dbReference type="ARBA" id="ARBA00001946"/>
    </source>
</evidence>
<dbReference type="EC" id="2.5.1.15" evidence="5"/>
<dbReference type="PANTHER" id="PTHR20941">
    <property type="entry name" value="FOLATE SYNTHESIS PROTEINS"/>
    <property type="match status" value="1"/>
</dbReference>
<evidence type="ECO:0000259" key="12">
    <source>
        <dbReference type="PROSITE" id="PS50972"/>
    </source>
</evidence>
<evidence type="ECO:0000256" key="11">
    <source>
        <dbReference type="ARBA" id="ARBA00030193"/>
    </source>
</evidence>